<accession>A0A4C1WQG2</accession>
<evidence type="ECO:0000313" key="3">
    <source>
        <dbReference type="Proteomes" id="UP000299102"/>
    </source>
</evidence>
<dbReference type="AlphaFoldDB" id="A0A4C1WQG2"/>
<name>A0A4C1WQG2_EUMVA</name>
<protein>
    <submittedName>
        <fullName evidence="2">Uncharacterized protein</fullName>
    </submittedName>
</protein>
<proteinExistence type="predicted"/>
<evidence type="ECO:0000256" key="1">
    <source>
        <dbReference type="SAM" id="MobiDB-lite"/>
    </source>
</evidence>
<sequence length="298" mass="33149">MVRKFNVPAFTTYCGLGAERIGSITAISSSCANPFASDPRSFVGAAISVIFHIITTIRTPQNDFNQPKNQAQADSEWEVSTDVEECASGTEKLLMELGINELGEAREILYVIEIEDTEHDTTSQISNLVAPFPASTIQPASIHQVITFPDVHVSAEFSDDDDAEYHVTSAKKEIQQNLLDDEELPPQVAASVRLMEAEMDVDHQKLLSGDVNFKWQRDFTAFTAVREEFLVHPVGAVKDYDSPYEAFIYIFDDDIMKEIVIETNCYAHQVRKKNNNEESVDDCDERAEAGEAGSKVGD</sequence>
<dbReference type="OrthoDB" id="75807at2759"/>
<feature type="region of interest" description="Disordered" evidence="1">
    <location>
        <begin position="274"/>
        <end position="298"/>
    </location>
</feature>
<gene>
    <name evidence="2" type="ORF">EVAR_38600_1</name>
</gene>
<evidence type="ECO:0000313" key="2">
    <source>
        <dbReference type="EMBL" id="GBP53628.1"/>
    </source>
</evidence>
<comment type="caution">
    <text evidence="2">The sequence shown here is derived from an EMBL/GenBank/DDBJ whole genome shotgun (WGS) entry which is preliminary data.</text>
</comment>
<dbReference type="EMBL" id="BGZK01000630">
    <property type="protein sequence ID" value="GBP53628.1"/>
    <property type="molecule type" value="Genomic_DNA"/>
</dbReference>
<reference evidence="2 3" key="1">
    <citation type="journal article" date="2019" name="Commun. Biol.">
        <title>The bagworm genome reveals a unique fibroin gene that provides high tensile strength.</title>
        <authorList>
            <person name="Kono N."/>
            <person name="Nakamura H."/>
            <person name="Ohtoshi R."/>
            <person name="Tomita M."/>
            <person name="Numata K."/>
            <person name="Arakawa K."/>
        </authorList>
    </citation>
    <scope>NUCLEOTIDE SEQUENCE [LARGE SCALE GENOMIC DNA]</scope>
</reference>
<dbReference type="PROSITE" id="PS51257">
    <property type="entry name" value="PROKAR_LIPOPROTEIN"/>
    <property type="match status" value="1"/>
</dbReference>
<dbReference type="Proteomes" id="UP000299102">
    <property type="component" value="Unassembled WGS sequence"/>
</dbReference>
<keyword evidence="3" id="KW-1185">Reference proteome</keyword>
<organism evidence="2 3">
    <name type="scientific">Eumeta variegata</name>
    <name type="common">Bagworm moth</name>
    <name type="synonym">Eumeta japonica</name>
    <dbReference type="NCBI Taxonomy" id="151549"/>
    <lineage>
        <taxon>Eukaryota</taxon>
        <taxon>Metazoa</taxon>
        <taxon>Ecdysozoa</taxon>
        <taxon>Arthropoda</taxon>
        <taxon>Hexapoda</taxon>
        <taxon>Insecta</taxon>
        <taxon>Pterygota</taxon>
        <taxon>Neoptera</taxon>
        <taxon>Endopterygota</taxon>
        <taxon>Lepidoptera</taxon>
        <taxon>Glossata</taxon>
        <taxon>Ditrysia</taxon>
        <taxon>Tineoidea</taxon>
        <taxon>Psychidae</taxon>
        <taxon>Oiketicinae</taxon>
        <taxon>Eumeta</taxon>
    </lineage>
</organism>